<dbReference type="InterPro" id="IPR015422">
    <property type="entry name" value="PyrdxlP-dep_Trfase_small"/>
</dbReference>
<dbReference type="EC" id="2.6.1.9" evidence="7"/>
<feature type="modified residue" description="N6-(pyridoxal phosphate)lysine" evidence="7">
    <location>
        <position position="222"/>
    </location>
</feature>
<keyword evidence="5 7" id="KW-0663">Pyridoxal phosphate</keyword>
<dbReference type="InterPro" id="IPR015421">
    <property type="entry name" value="PyrdxlP-dep_Trfase_major"/>
</dbReference>
<comment type="subunit">
    <text evidence="2 7">Homodimer.</text>
</comment>
<accession>A0ABY6ZNQ5</accession>
<feature type="domain" description="Aminotransferase class I/classII large" evidence="8">
    <location>
        <begin position="31"/>
        <end position="356"/>
    </location>
</feature>
<dbReference type="Proteomes" id="UP001164761">
    <property type="component" value="Chromosome"/>
</dbReference>
<evidence type="ECO:0000256" key="4">
    <source>
        <dbReference type="ARBA" id="ARBA00022679"/>
    </source>
</evidence>
<dbReference type="Gene3D" id="3.90.1150.10">
    <property type="entry name" value="Aspartate Aminotransferase, domain 1"/>
    <property type="match status" value="1"/>
</dbReference>
<dbReference type="InterPro" id="IPR004839">
    <property type="entry name" value="Aminotransferase_I/II_large"/>
</dbReference>
<evidence type="ECO:0000256" key="3">
    <source>
        <dbReference type="ARBA" id="ARBA00022576"/>
    </source>
</evidence>
<comment type="cofactor">
    <cofactor evidence="1 7">
        <name>pyridoxal 5'-phosphate</name>
        <dbReference type="ChEBI" id="CHEBI:597326"/>
    </cofactor>
</comment>
<dbReference type="InterPro" id="IPR050106">
    <property type="entry name" value="HistidinolP_aminotransfase"/>
</dbReference>
<evidence type="ECO:0000256" key="5">
    <source>
        <dbReference type="ARBA" id="ARBA00022898"/>
    </source>
</evidence>
<dbReference type="NCBIfam" id="TIGR01141">
    <property type="entry name" value="hisC"/>
    <property type="match status" value="1"/>
</dbReference>
<dbReference type="Pfam" id="PF00155">
    <property type="entry name" value="Aminotran_1_2"/>
    <property type="match status" value="1"/>
</dbReference>
<evidence type="ECO:0000256" key="1">
    <source>
        <dbReference type="ARBA" id="ARBA00001933"/>
    </source>
</evidence>
<evidence type="ECO:0000256" key="6">
    <source>
        <dbReference type="ARBA" id="ARBA00023102"/>
    </source>
</evidence>
<dbReference type="HAMAP" id="MF_01023">
    <property type="entry name" value="HisC_aminotrans_2"/>
    <property type="match status" value="1"/>
</dbReference>
<evidence type="ECO:0000256" key="2">
    <source>
        <dbReference type="ARBA" id="ARBA00011738"/>
    </source>
</evidence>
<reference evidence="9" key="1">
    <citation type="submission" date="2022-08" db="EMBL/GenBank/DDBJ databases">
        <title>Alicyclobacillus fastidiosus DSM 17978, complete genome.</title>
        <authorList>
            <person name="Wang Q."/>
            <person name="Cai R."/>
            <person name="Wang Z."/>
        </authorList>
    </citation>
    <scope>NUCLEOTIDE SEQUENCE</scope>
    <source>
        <strain evidence="9">DSM 17978</strain>
    </source>
</reference>
<sequence length="361" mass="40082">MPVRKELEQLGVYQPGKPIEEVKRQFGLGRIIKLASNENPFGYSPMAKEAMLKEMDKVTLYPEATAPELTQQLSVHLGVSPDEILLGNGSDELIRLVTRSYIRPGDEAIMADVTFPRYETNVLIDGGSPVKVPLIDGVHDLEGMLAAITSQTRMIFVCNPNNPTGTIVGREALRNFIEQVPGDMLVIVDEAYYEYVTDLDYLQTLPLLATHPNLLVLRTFSKVYGLAALRVGYAIAQREVLQSLTKVKDAFNTNRLAQAAALGALKDQEYVAFCRDKNAAGRNYLEREFDRLALQYYPSQGNFLLVNVSRSGDEVFASLLQRGIIVRSGTQCDAYPETIRVTIGTEEQNEAFIAALSDSLR</sequence>
<keyword evidence="7" id="KW-0028">Amino-acid biosynthesis</keyword>
<comment type="similarity">
    <text evidence="7">Belongs to the class-II pyridoxal-phosphate-dependent aminotransferase family. Histidinol-phosphate aminotransferase subfamily.</text>
</comment>
<keyword evidence="3 7" id="KW-0032">Aminotransferase</keyword>
<dbReference type="Gene3D" id="3.40.640.10">
    <property type="entry name" value="Type I PLP-dependent aspartate aminotransferase-like (Major domain)"/>
    <property type="match status" value="1"/>
</dbReference>
<protein>
    <recommendedName>
        <fullName evidence="7">Histidinol-phosphate aminotransferase</fullName>
        <ecNumber evidence="7">2.6.1.9</ecNumber>
    </recommendedName>
    <alternativeName>
        <fullName evidence="7">Imidazole acetol-phosphate transaminase</fullName>
    </alternativeName>
</protein>
<comment type="catalytic activity">
    <reaction evidence="7">
        <text>L-histidinol phosphate + 2-oxoglutarate = 3-(imidazol-4-yl)-2-oxopropyl phosphate + L-glutamate</text>
        <dbReference type="Rhea" id="RHEA:23744"/>
        <dbReference type="ChEBI" id="CHEBI:16810"/>
        <dbReference type="ChEBI" id="CHEBI:29985"/>
        <dbReference type="ChEBI" id="CHEBI:57766"/>
        <dbReference type="ChEBI" id="CHEBI:57980"/>
        <dbReference type="EC" id="2.6.1.9"/>
    </reaction>
</comment>
<dbReference type="SUPFAM" id="SSF53383">
    <property type="entry name" value="PLP-dependent transferases"/>
    <property type="match status" value="1"/>
</dbReference>
<comment type="pathway">
    <text evidence="7">Amino-acid biosynthesis; L-histidine biosynthesis; L-histidine from 5-phospho-alpha-D-ribose 1-diphosphate: step 7/9.</text>
</comment>
<dbReference type="PANTHER" id="PTHR43643:SF3">
    <property type="entry name" value="HISTIDINOL-PHOSPHATE AMINOTRANSFERASE"/>
    <property type="match status" value="1"/>
</dbReference>
<name>A0ABY6ZNQ5_9BACL</name>
<evidence type="ECO:0000259" key="8">
    <source>
        <dbReference type="Pfam" id="PF00155"/>
    </source>
</evidence>
<dbReference type="InterPro" id="IPR005861">
    <property type="entry name" value="HisP_aminotrans"/>
</dbReference>
<proteinExistence type="inferred from homology"/>
<dbReference type="EMBL" id="CP104067">
    <property type="protein sequence ID" value="WAH44623.1"/>
    <property type="molecule type" value="Genomic_DNA"/>
</dbReference>
<keyword evidence="4 7" id="KW-0808">Transferase</keyword>
<dbReference type="InterPro" id="IPR015424">
    <property type="entry name" value="PyrdxlP-dep_Trfase"/>
</dbReference>
<gene>
    <name evidence="7 9" type="primary">hisC</name>
    <name evidence="9" type="ORF">NZD89_14900</name>
</gene>
<keyword evidence="10" id="KW-1185">Reference proteome</keyword>
<evidence type="ECO:0000313" key="9">
    <source>
        <dbReference type="EMBL" id="WAH44623.1"/>
    </source>
</evidence>
<evidence type="ECO:0000313" key="10">
    <source>
        <dbReference type="Proteomes" id="UP001164761"/>
    </source>
</evidence>
<dbReference type="GO" id="GO:0004400">
    <property type="term" value="F:histidinol-phosphate transaminase activity"/>
    <property type="evidence" value="ECO:0007669"/>
    <property type="project" value="UniProtKB-EC"/>
</dbReference>
<dbReference type="PANTHER" id="PTHR43643">
    <property type="entry name" value="HISTIDINOL-PHOSPHATE AMINOTRANSFERASE 2"/>
    <property type="match status" value="1"/>
</dbReference>
<evidence type="ECO:0000256" key="7">
    <source>
        <dbReference type="HAMAP-Rule" id="MF_01023"/>
    </source>
</evidence>
<dbReference type="CDD" id="cd00609">
    <property type="entry name" value="AAT_like"/>
    <property type="match status" value="1"/>
</dbReference>
<keyword evidence="6 7" id="KW-0368">Histidine biosynthesis</keyword>
<organism evidence="9 10">
    <name type="scientific">Alicyclobacillus fastidiosus</name>
    <dbReference type="NCBI Taxonomy" id="392011"/>
    <lineage>
        <taxon>Bacteria</taxon>
        <taxon>Bacillati</taxon>
        <taxon>Bacillota</taxon>
        <taxon>Bacilli</taxon>
        <taxon>Bacillales</taxon>
        <taxon>Alicyclobacillaceae</taxon>
        <taxon>Alicyclobacillus</taxon>
    </lineage>
</organism>